<gene>
    <name evidence="2" type="ordered locus">Sthe_2370</name>
</gene>
<feature type="transmembrane region" description="Helical" evidence="1">
    <location>
        <begin position="130"/>
        <end position="152"/>
    </location>
</feature>
<keyword evidence="1" id="KW-1133">Transmembrane helix</keyword>
<dbReference type="HOGENOM" id="CLU_839136_0_0_0"/>
<feature type="transmembrane region" description="Helical" evidence="1">
    <location>
        <begin position="6"/>
        <end position="23"/>
    </location>
</feature>
<feature type="transmembrane region" description="Helical" evidence="1">
    <location>
        <begin position="99"/>
        <end position="123"/>
    </location>
</feature>
<evidence type="ECO:0000313" key="3">
    <source>
        <dbReference type="Proteomes" id="UP000002027"/>
    </source>
</evidence>
<dbReference type="STRING" id="479434.Sthe_2370"/>
<organism evidence="2 3">
    <name type="scientific">Sphaerobacter thermophilus (strain ATCC 49802 / DSM 20745 / KCCM 41009 / NCIMB 13125 / S 6022)</name>
    <dbReference type="NCBI Taxonomy" id="479434"/>
    <lineage>
        <taxon>Bacteria</taxon>
        <taxon>Pseudomonadati</taxon>
        <taxon>Thermomicrobiota</taxon>
        <taxon>Thermomicrobia</taxon>
        <taxon>Sphaerobacterales</taxon>
        <taxon>Sphaerobacterineae</taxon>
        <taxon>Sphaerobacteraceae</taxon>
        <taxon>Sphaerobacter</taxon>
    </lineage>
</organism>
<dbReference type="EMBL" id="CP001823">
    <property type="protein sequence ID" value="ACZ39790.1"/>
    <property type="molecule type" value="Genomic_DNA"/>
</dbReference>
<dbReference type="RefSeq" id="WP_012872831.1">
    <property type="nucleotide sequence ID" value="NC_013523.1"/>
</dbReference>
<evidence type="ECO:0000256" key="1">
    <source>
        <dbReference type="SAM" id="Phobius"/>
    </source>
</evidence>
<evidence type="ECO:0000313" key="2">
    <source>
        <dbReference type="EMBL" id="ACZ39790.1"/>
    </source>
</evidence>
<feature type="transmembrane region" description="Helical" evidence="1">
    <location>
        <begin position="172"/>
        <end position="192"/>
    </location>
</feature>
<evidence type="ECO:0008006" key="4">
    <source>
        <dbReference type="Google" id="ProtNLM"/>
    </source>
</evidence>
<dbReference type="KEGG" id="sti:Sthe_2370"/>
<protein>
    <recommendedName>
        <fullName evidence="4">Peptidase M50</fullName>
    </recommendedName>
</protein>
<sequence>MPTLDLFAILSLFMVLIAIRTLVTTVRHRATLFDATFTRADRQHLAEAAFFLLLPIGVLFHEIGHAVAVRAFGGEIVGFGYYFFFGYVEHRGFYTPADLFWIALSGNLVSVAMGVAAIAFVVLRPLSPPVNYLLFIFGAIDLVNSLVFYPVLDFAGGLVGDWSQIYTRDTPVLSGVTGAIHVGLLAVAVVAWRSDRVRRLYAERTGVSPHVVRRVTRTEAASDLLAAGEQVAATWRHPLRVVADAQGDAVGVNLHWVSGGYGRVVGAYAITQGWRRVELHGGLQAIDGNGASHQQPLGVIEGIPRPPELAEALARALDVVDRWEIPAPHRR</sequence>
<dbReference type="OrthoDB" id="509947at2"/>
<keyword evidence="1" id="KW-0812">Transmembrane</keyword>
<reference evidence="2 3" key="2">
    <citation type="journal article" date="2010" name="Stand. Genomic Sci.">
        <title>Complete genome sequence of Desulfohalobium retbaense type strain (HR(100)).</title>
        <authorList>
            <person name="Spring S."/>
            <person name="Nolan M."/>
            <person name="Lapidus A."/>
            <person name="Glavina Del Rio T."/>
            <person name="Copeland A."/>
            <person name="Tice H."/>
            <person name="Cheng J.F."/>
            <person name="Lucas S."/>
            <person name="Land M."/>
            <person name="Chen F."/>
            <person name="Bruce D."/>
            <person name="Goodwin L."/>
            <person name="Pitluck S."/>
            <person name="Ivanova N."/>
            <person name="Mavromatis K."/>
            <person name="Mikhailova N."/>
            <person name="Pati A."/>
            <person name="Chen A."/>
            <person name="Palaniappan K."/>
            <person name="Hauser L."/>
            <person name="Chang Y.J."/>
            <person name="Jeffries C.D."/>
            <person name="Munk C."/>
            <person name="Kiss H."/>
            <person name="Chain P."/>
            <person name="Han C."/>
            <person name="Brettin T."/>
            <person name="Detter J.C."/>
            <person name="Schuler E."/>
            <person name="Goker M."/>
            <person name="Rohde M."/>
            <person name="Bristow J."/>
            <person name="Eisen J.A."/>
            <person name="Markowitz V."/>
            <person name="Hugenholtz P."/>
            <person name="Kyrpides N.C."/>
            <person name="Klenk H.P."/>
        </authorList>
    </citation>
    <scope>NUCLEOTIDE SEQUENCE [LARGE SCALE GENOMIC DNA]</scope>
    <source>
        <strain evidence="3">ATCC 49802 / DSM 20745 / S 6022</strain>
    </source>
</reference>
<proteinExistence type="predicted"/>
<accession>D1C7E4</accession>
<keyword evidence="3" id="KW-1185">Reference proteome</keyword>
<dbReference type="eggNOG" id="COG1994">
    <property type="taxonomic scope" value="Bacteria"/>
</dbReference>
<feature type="transmembrane region" description="Helical" evidence="1">
    <location>
        <begin position="44"/>
        <end position="63"/>
    </location>
</feature>
<dbReference type="InParanoid" id="D1C7E4"/>
<dbReference type="Proteomes" id="UP000002027">
    <property type="component" value="Chromosome 1"/>
</dbReference>
<reference evidence="3" key="1">
    <citation type="submission" date="2009-11" db="EMBL/GenBank/DDBJ databases">
        <title>The complete chromosome 1 of Sphaerobacter thermophilus DSM 20745.</title>
        <authorList>
            <person name="Lucas S."/>
            <person name="Copeland A."/>
            <person name="Lapidus A."/>
            <person name="Glavina del Rio T."/>
            <person name="Dalin E."/>
            <person name="Tice H."/>
            <person name="Bruce D."/>
            <person name="Goodwin L."/>
            <person name="Pitluck S."/>
            <person name="Kyrpides N."/>
            <person name="Mavromatis K."/>
            <person name="Ivanova N."/>
            <person name="Mikhailova N."/>
            <person name="LaButti K.M."/>
            <person name="Clum A."/>
            <person name="Sun H.I."/>
            <person name="Brettin T."/>
            <person name="Detter J.C."/>
            <person name="Han C."/>
            <person name="Larimer F."/>
            <person name="Land M."/>
            <person name="Hauser L."/>
            <person name="Markowitz V."/>
            <person name="Cheng J.F."/>
            <person name="Hugenholtz P."/>
            <person name="Woyke T."/>
            <person name="Wu D."/>
            <person name="Steenblock K."/>
            <person name="Schneider S."/>
            <person name="Pukall R."/>
            <person name="Goeker M."/>
            <person name="Klenk H.P."/>
            <person name="Eisen J.A."/>
        </authorList>
    </citation>
    <scope>NUCLEOTIDE SEQUENCE [LARGE SCALE GENOMIC DNA]</scope>
    <source>
        <strain evidence="3">ATCC 49802 / DSM 20745 / S 6022</strain>
    </source>
</reference>
<keyword evidence="1" id="KW-0472">Membrane</keyword>
<dbReference type="AlphaFoldDB" id="D1C7E4"/>
<name>D1C7E4_SPHTD</name>